<proteinExistence type="predicted"/>
<accession>A0ABV0TSP5</accession>
<evidence type="ECO:0000313" key="2">
    <source>
        <dbReference type="EMBL" id="MEQ2235764.1"/>
    </source>
</evidence>
<evidence type="ECO:0000313" key="3">
    <source>
        <dbReference type="Proteomes" id="UP001482620"/>
    </source>
</evidence>
<feature type="compositionally biased region" description="Polar residues" evidence="1">
    <location>
        <begin position="7"/>
        <end position="19"/>
    </location>
</feature>
<dbReference type="Proteomes" id="UP001482620">
    <property type="component" value="Unassembled WGS sequence"/>
</dbReference>
<evidence type="ECO:0000256" key="1">
    <source>
        <dbReference type="SAM" id="MobiDB-lite"/>
    </source>
</evidence>
<comment type="caution">
    <text evidence="2">The sequence shown here is derived from an EMBL/GenBank/DDBJ whole genome shotgun (WGS) entry which is preliminary data.</text>
</comment>
<keyword evidence="3" id="KW-1185">Reference proteome</keyword>
<gene>
    <name evidence="2" type="ORF">ILYODFUR_005554</name>
</gene>
<sequence length="92" mass="9986">MCRLKQKSQSVDIASQGFSPSLVPASPRNKAAPPVAKATTGLAVLENNTTNSQLRSPRCVELKRGYTIDRDTMCCFLGSFSLPRVVGQVLFK</sequence>
<dbReference type="EMBL" id="JAHRIQ010046668">
    <property type="protein sequence ID" value="MEQ2235764.1"/>
    <property type="molecule type" value="Genomic_DNA"/>
</dbReference>
<reference evidence="2 3" key="1">
    <citation type="submission" date="2021-06" db="EMBL/GenBank/DDBJ databases">
        <authorList>
            <person name="Palmer J.M."/>
        </authorList>
    </citation>
    <scope>NUCLEOTIDE SEQUENCE [LARGE SCALE GENOMIC DNA]</scope>
    <source>
        <strain evidence="3">if_2019</strain>
        <tissue evidence="2">Muscle</tissue>
    </source>
</reference>
<name>A0ABV0TSP5_9TELE</name>
<feature type="region of interest" description="Disordered" evidence="1">
    <location>
        <begin position="1"/>
        <end position="33"/>
    </location>
</feature>
<protein>
    <submittedName>
        <fullName evidence="2">Uncharacterized protein</fullName>
    </submittedName>
</protein>
<organism evidence="2 3">
    <name type="scientific">Ilyodon furcidens</name>
    <name type="common">goldbreast splitfin</name>
    <dbReference type="NCBI Taxonomy" id="33524"/>
    <lineage>
        <taxon>Eukaryota</taxon>
        <taxon>Metazoa</taxon>
        <taxon>Chordata</taxon>
        <taxon>Craniata</taxon>
        <taxon>Vertebrata</taxon>
        <taxon>Euteleostomi</taxon>
        <taxon>Actinopterygii</taxon>
        <taxon>Neopterygii</taxon>
        <taxon>Teleostei</taxon>
        <taxon>Neoteleostei</taxon>
        <taxon>Acanthomorphata</taxon>
        <taxon>Ovalentaria</taxon>
        <taxon>Atherinomorphae</taxon>
        <taxon>Cyprinodontiformes</taxon>
        <taxon>Goodeidae</taxon>
        <taxon>Ilyodon</taxon>
    </lineage>
</organism>